<feature type="transmembrane region" description="Helical" evidence="1">
    <location>
        <begin position="115"/>
        <end position="139"/>
    </location>
</feature>
<keyword evidence="3" id="KW-1185">Reference proteome</keyword>
<evidence type="ECO:0008006" key="4">
    <source>
        <dbReference type="Google" id="ProtNLM"/>
    </source>
</evidence>
<feature type="transmembrane region" description="Helical" evidence="1">
    <location>
        <begin position="21"/>
        <end position="39"/>
    </location>
</feature>
<gene>
    <name evidence="2" type="ORF">QI30_01805</name>
</gene>
<comment type="caution">
    <text evidence="2">The sequence shown here is derived from an EMBL/GenBank/DDBJ whole genome shotgun (WGS) entry which is preliminary data.</text>
</comment>
<dbReference type="Proteomes" id="UP000288623">
    <property type="component" value="Unassembled WGS sequence"/>
</dbReference>
<organism evidence="2 3">
    <name type="scientific">Candidatus Kurthia intestinigallinarum</name>
    <dbReference type="NCBI Taxonomy" id="1562256"/>
    <lineage>
        <taxon>Bacteria</taxon>
        <taxon>Bacillati</taxon>
        <taxon>Bacillota</taxon>
        <taxon>Bacilli</taxon>
        <taxon>Bacillales</taxon>
        <taxon>Caryophanaceae</taxon>
        <taxon>Kurthia</taxon>
    </lineage>
</organism>
<keyword evidence="1" id="KW-0472">Membrane</keyword>
<feature type="transmembrane region" description="Helical" evidence="1">
    <location>
        <begin position="86"/>
        <end position="109"/>
    </location>
</feature>
<evidence type="ECO:0000256" key="1">
    <source>
        <dbReference type="SAM" id="Phobius"/>
    </source>
</evidence>
<dbReference type="OrthoDB" id="3182222at2"/>
<feature type="transmembrane region" description="Helical" evidence="1">
    <location>
        <begin position="193"/>
        <end position="215"/>
    </location>
</feature>
<evidence type="ECO:0000313" key="3">
    <source>
        <dbReference type="Proteomes" id="UP000288623"/>
    </source>
</evidence>
<accession>A0A433RXX7</accession>
<feature type="transmembrane region" description="Helical" evidence="1">
    <location>
        <begin position="45"/>
        <end position="65"/>
    </location>
</feature>
<dbReference type="RefSeq" id="WP_126989244.1">
    <property type="nucleotide sequence ID" value="NZ_JTFC01000007.1"/>
</dbReference>
<proteinExistence type="predicted"/>
<name>A0A433RXX7_9BACL</name>
<sequence length="222" mass="24606">MNLSIRRIQAIFMKDYKEFTRNYAISIMLLAPIIFAAMFEKELIIVVLNLTFGMLTAFVQATLIAEEKERNTLRSLTLTPASPLDILIGKSSLVFVMTAFIIAVVAFVMDFVPDAPMTIALILMTILFIALGTICGLYAKSVMEATLTVLPVLFIFSLGSMLSSFADRFPFLKVADYLPSAQLLLLDLGEKGAPAVIMNISIWTIIACIAAYLLYVKRLKDE</sequence>
<feature type="transmembrane region" description="Helical" evidence="1">
    <location>
        <begin position="146"/>
        <end position="166"/>
    </location>
</feature>
<protein>
    <recommendedName>
        <fullName evidence="4">ABC transporter</fullName>
    </recommendedName>
</protein>
<reference evidence="2 3" key="1">
    <citation type="submission" date="2014-11" db="EMBL/GenBank/DDBJ databases">
        <title>Genome sequence and analysis of novel Kurthia sp.</title>
        <authorList>
            <person name="Lawson J.N."/>
            <person name="Gonzalez J.E."/>
            <person name="Rinauldi L."/>
            <person name="Xuan Z."/>
            <person name="Firman A."/>
            <person name="Shaddox L."/>
            <person name="Trudeau A."/>
            <person name="Shah S."/>
            <person name="Reiman D."/>
        </authorList>
    </citation>
    <scope>NUCLEOTIDE SEQUENCE [LARGE SCALE GENOMIC DNA]</scope>
    <source>
        <strain evidence="2 3">3B1D</strain>
    </source>
</reference>
<keyword evidence="1" id="KW-1133">Transmembrane helix</keyword>
<dbReference type="EMBL" id="JTFC01000007">
    <property type="protein sequence ID" value="RUS58176.1"/>
    <property type="molecule type" value="Genomic_DNA"/>
</dbReference>
<evidence type="ECO:0000313" key="2">
    <source>
        <dbReference type="EMBL" id="RUS58176.1"/>
    </source>
</evidence>
<keyword evidence="1" id="KW-0812">Transmembrane</keyword>
<dbReference type="AlphaFoldDB" id="A0A433RXX7"/>